<evidence type="ECO:0000256" key="7">
    <source>
        <dbReference type="ARBA" id="ARBA00022842"/>
    </source>
</evidence>
<evidence type="ECO:0000256" key="9">
    <source>
        <dbReference type="ARBA" id="ARBA00022989"/>
    </source>
</evidence>
<evidence type="ECO:0000256" key="8">
    <source>
        <dbReference type="ARBA" id="ARBA00022967"/>
    </source>
</evidence>
<dbReference type="GO" id="GO:0016020">
    <property type="term" value="C:membrane"/>
    <property type="evidence" value="ECO:0007669"/>
    <property type="project" value="UniProtKB-SubCell"/>
</dbReference>
<dbReference type="InterPro" id="IPR023299">
    <property type="entry name" value="ATPase_P-typ_cyto_dom_N"/>
</dbReference>
<sequence length="1395" mass="143552">MDHGALTAPRLRVGTGRGVVRSRSLTGARASQRLASGAPMMLTHASTNRACAWVPQQPSRLRLGARRSSAMEGLRLASCGAYGCGGRRLRGLTVRSHSGPHGHSHDNAGGRPSFTNDDDDASHGHSHASSGCCGAPYGCGADADGGAMYMQDPSGSYDEEAFIAEAGFSGDSGDAMPETRGPKVATRAGPNGVERALTAFYRATGVGWIADKLKGNVAVCAVSWFFLIVGGVAHLCRHMGMETSVTAASIETAATVAVYALAGTSEFVDVSYELAVGNVNIHVLTTLAVAGTVLLGCAIEGAMLLVLFASAHFVETRLTGHARGDLRMLWATVPGEATIVELREDGSPDADSERLVPARDVGVGANVFVRAGQQVPLDGIVVHGSALVSIQHITGEALPVLKRVGDEVPAGAVNSDGALVVESIRSSEDSTPARIARLTEAAQNRRPAVSRLLDSVGDRYSKAILAVTALTMVCGPLVFGWPFLGRGGAMYRAFAFLSAAAPCALLMAPLVYVAAIGACARRGVLVRGGVTFDALAECGTVALDKTGTITSGRMKCVSIRRVFGDSDGVNGSSESPGLNGDVRNGGLNGGGLNSGFGGRVPAYVGAMNAKETPESGVAVAERSGEVGDSDPASASANTTDFRSLSPLESPAALAIAASLERGATHPIARAVLDTAADQPPGALPAVAVSDFRVVAGCGVEGLVRAATTAGAEDGDGSPSCGPARLARFGNPDWACEILRDEGKRRAMRDAAATGGDSSNAVAALAVQEAAGFDDSTTKGSNVANKNGKNGDESANGGEDVPCDVHVDTTWQSENLACVFRFADSLHPKAATSVASLRSGSWRKGEGMDVLMLTGDNPASANAIADAVGLPRSNVSAGLTPNDKLRIVEERRKMAVADGSKKHKRVVMVGDGINDAPALAAADVGVAVASTPSEAAAAAADVLLLHADSDGISQLPELFDLAARTKSVLRQNITLACASIVGASLPALVGAFPLWLAVLLHEGSTLLVAINSVRLLGTFGRQPLRKSTVAACAGVFLACCAGGAWLYPTVRAGVASWATSAVATPAFVAASMAIKSGYAGLLAGCLHTLTGPDHLAALTPLAVGPSRMQNAMMGALWGLGHNTGQILFGLIFVLLRDKLPFNMEVISQWGQGIVGATLVIIGVMGWLEGRALAEGRGHSHSHSHSHGLPFGLGDFAKHTHSHSHSHDENDPTAAIRYVHSHANGAVAHSHDEDDEHSMHEHGGEHGHSHAHEDGHHGMGTNKRSVDGDWESDDAVVGSGDTETARRVREEGGEKKGSFLSWTYITGTIHGLQPDSLLLLLPAFALPRLQAIAFLGTFFVGTVVAMGTYTACLGAGTAALQKSNPRAVSAVSVISSGVAVAIGVAFILSAIFGFEIF</sequence>
<evidence type="ECO:0000256" key="4">
    <source>
        <dbReference type="ARBA" id="ARBA00022723"/>
    </source>
</evidence>
<feature type="transmembrane region" description="Helical" evidence="12">
    <location>
        <begin position="972"/>
        <end position="991"/>
    </location>
</feature>
<feature type="compositionally biased region" description="Polar residues" evidence="11">
    <location>
        <begin position="777"/>
        <end position="787"/>
    </location>
</feature>
<feature type="domain" description="P-type ATPase A" evidence="13">
    <location>
        <begin position="351"/>
        <end position="440"/>
    </location>
</feature>
<dbReference type="PRINTS" id="PR00119">
    <property type="entry name" value="CATATPASE"/>
</dbReference>
<dbReference type="InterPro" id="IPR051949">
    <property type="entry name" value="Cation_Transport_ATPase"/>
</dbReference>
<evidence type="ECO:0000256" key="3">
    <source>
        <dbReference type="ARBA" id="ARBA00022692"/>
    </source>
</evidence>
<name>C1EET7_MICCC</name>
<dbReference type="PANTHER" id="PTHR43079:SF1">
    <property type="entry name" value="CADMIUM_ZINC-TRANSPORTING ATPASE HMA1, CHLOROPLASTIC-RELATED"/>
    <property type="match status" value="1"/>
</dbReference>
<keyword evidence="5" id="KW-0547">Nucleotide-binding</keyword>
<dbReference type="GeneID" id="8247461"/>
<gene>
    <name evidence="14" type="ORF">MICPUN_62740</name>
</gene>
<dbReference type="SUPFAM" id="SSF81653">
    <property type="entry name" value="Calcium ATPase, transduction domain A"/>
    <property type="match status" value="1"/>
</dbReference>
<evidence type="ECO:0000256" key="11">
    <source>
        <dbReference type="SAM" id="MobiDB-lite"/>
    </source>
</evidence>
<feature type="transmembrane region" description="Helical" evidence="12">
    <location>
        <begin position="1145"/>
        <end position="1166"/>
    </location>
</feature>
<dbReference type="eggNOG" id="KOG0207">
    <property type="taxonomic scope" value="Eukaryota"/>
</dbReference>
<feature type="compositionally biased region" description="Polar residues" evidence="11">
    <location>
        <begin position="632"/>
        <end position="642"/>
    </location>
</feature>
<evidence type="ECO:0000256" key="5">
    <source>
        <dbReference type="ARBA" id="ARBA00022741"/>
    </source>
</evidence>
<dbReference type="PANTHER" id="PTHR43079">
    <property type="entry name" value="PROBABLE CADMIUM/ZINC-TRANSPORTING ATPASE HMA1"/>
    <property type="match status" value="1"/>
</dbReference>
<dbReference type="GO" id="GO:0005524">
    <property type="term" value="F:ATP binding"/>
    <property type="evidence" value="ECO:0007669"/>
    <property type="project" value="UniProtKB-KW"/>
</dbReference>
<protein>
    <submittedName>
        <fullName evidence="14">Cation-transporting P-type ATPase</fullName>
    </submittedName>
</protein>
<feature type="compositionally biased region" description="Basic and acidic residues" evidence="11">
    <location>
        <begin position="1281"/>
        <end position="1290"/>
    </location>
</feature>
<feature type="region of interest" description="Disordered" evidence="11">
    <location>
        <begin position="773"/>
        <end position="799"/>
    </location>
</feature>
<dbReference type="InterPro" id="IPR023214">
    <property type="entry name" value="HAD_sf"/>
</dbReference>
<dbReference type="RefSeq" id="XP_002505330.1">
    <property type="nucleotide sequence ID" value="XM_002505284.1"/>
</dbReference>
<dbReference type="InterPro" id="IPR001757">
    <property type="entry name" value="P_typ_ATPase"/>
</dbReference>
<dbReference type="SUPFAM" id="SSF81660">
    <property type="entry name" value="Metal cation-transporting ATPase, ATP-binding domain N"/>
    <property type="match status" value="1"/>
</dbReference>
<feature type="transmembrane region" description="Helical" evidence="12">
    <location>
        <begin position="1028"/>
        <end position="1047"/>
    </location>
</feature>
<dbReference type="OrthoDB" id="432719at2759"/>
<keyword evidence="7" id="KW-0460">Magnesium</keyword>
<comment type="similarity">
    <text evidence="2">Belongs to the cation transport ATPase (P-type) (TC 3.A.3) family. Type IB subfamily.</text>
</comment>
<dbReference type="GO" id="GO:0016887">
    <property type="term" value="F:ATP hydrolysis activity"/>
    <property type="evidence" value="ECO:0007669"/>
    <property type="project" value="InterPro"/>
</dbReference>
<dbReference type="GO" id="GO:0046872">
    <property type="term" value="F:metal ion binding"/>
    <property type="evidence" value="ECO:0007669"/>
    <property type="project" value="UniProtKB-KW"/>
</dbReference>
<keyword evidence="10 12" id="KW-0472">Membrane</keyword>
<evidence type="ECO:0000256" key="12">
    <source>
        <dbReference type="SAM" id="Phobius"/>
    </source>
</evidence>
<dbReference type="SFLD" id="SFLDF00027">
    <property type="entry name" value="p-type_atpase"/>
    <property type="match status" value="1"/>
</dbReference>
<keyword evidence="6" id="KW-0067">ATP-binding</keyword>
<dbReference type="InterPro" id="IPR018303">
    <property type="entry name" value="ATPase_P-typ_P_site"/>
</dbReference>
<proteinExistence type="inferred from homology"/>
<dbReference type="EMBL" id="CP001330">
    <property type="protein sequence ID" value="ACO66588.1"/>
    <property type="molecule type" value="Genomic_DNA"/>
</dbReference>
<feature type="transmembrane region" description="Helical" evidence="12">
    <location>
        <begin position="1329"/>
        <end position="1353"/>
    </location>
</feature>
<feature type="transmembrane region" description="Helical" evidence="12">
    <location>
        <begin position="282"/>
        <end position="308"/>
    </location>
</feature>
<dbReference type="NCBIfam" id="TIGR01494">
    <property type="entry name" value="ATPase_P-type"/>
    <property type="match status" value="2"/>
</dbReference>
<reference evidence="14 15" key="1">
    <citation type="journal article" date="2009" name="Science">
        <title>Green evolution and dynamic adaptations revealed by genomes of the marine picoeukaryotes Micromonas.</title>
        <authorList>
            <person name="Worden A.Z."/>
            <person name="Lee J.H."/>
            <person name="Mock T."/>
            <person name="Rouze P."/>
            <person name="Simmons M.P."/>
            <person name="Aerts A.L."/>
            <person name="Allen A.E."/>
            <person name="Cuvelier M.L."/>
            <person name="Derelle E."/>
            <person name="Everett M.V."/>
            <person name="Foulon E."/>
            <person name="Grimwood J."/>
            <person name="Gundlach H."/>
            <person name="Henrissat B."/>
            <person name="Napoli C."/>
            <person name="McDonald S.M."/>
            <person name="Parker M.S."/>
            <person name="Rombauts S."/>
            <person name="Salamov A."/>
            <person name="Von Dassow P."/>
            <person name="Badger J.H."/>
            <person name="Coutinho P.M."/>
            <person name="Demir E."/>
            <person name="Dubchak I."/>
            <person name="Gentemann C."/>
            <person name="Eikrem W."/>
            <person name="Gready J.E."/>
            <person name="John U."/>
            <person name="Lanier W."/>
            <person name="Lindquist E.A."/>
            <person name="Lucas S."/>
            <person name="Mayer K.F."/>
            <person name="Moreau H."/>
            <person name="Not F."/>
            <person name="Otillar R."/>
            <person name="Panaud O."/>
            <person name="Pangilinan J."/>
            <person name="Paulsen I."/>
            <person name="Piegu B."/>
            <person name="Poliakov A."/>
            <person name="Robbens S."/>
            <person name="Schmutz J."/>
            <person name="Toulza E."/>
            <person name="Wyss T."/>
            <person name="Zelensky A."/>
            <person name="Zhou K."/>
            <person name="Armbrust E.V."/>
            <person name="Bhattacharya D."/>
            <person name="Goodenough U.W."/>
            <person name="Van de Peer Y."/>
            <person name="Grigoriev I.V."/>
        </authorList>
    </citation>
    <scope>NUCLEOTIDE SEQUENCE [LARGE SCALE GENOMIC DNA]</scope>
    <source>
        <strain evidence="15">RCC299 / NOUM17</strain>
    </source>
</reference>
<dbReference type="Pfam" id="PF00702">
    <property type="entry name" value="Hydrolase"/>
    <property type="match status" value="1"/>
</dbReference>
<evidence type="ECO:0000256" key="2">
    <source>
        <dbReference type="ARBA" id="ARBA00006024"/>
    </source>
</evidence>
<feature type="compositionally biased region" description="Basic and acidic residues" evidence="11">
    <location>
        <begin position="1227"/>
        <end position="1255"/>
    </location>
</feature>
<feature type="region of interest" description="Disordered" evidence="11">
    <location>
        <begin position="1175"/>
        <end position="1208"/>
    </location>
</feature>
<evidence type="ECO:0000256" key="10">
    <source>
        <dbReference type="ARBA" id="ARBA00023136"/>
    </source>
</evidence>
<dbReference type="Pfam" id="PF00122">
    <property type="entry name" value="E1-E2_ATPase"/>
    <property type="match status" value="1"/>
</dbReference>
<dbReference type="KEGG" id="mis:MICPUN_62740"/>
<dbReference type="InParanoid" id="C1EET7"/>
<comment type="subcellular location">
    <subcellularLocation>
        <location evidence="1">Membrane</location>
        <topology evidence="1">Multi-pass membrane protein</topology>
    </subcellularLocation>
</comment>
<dbReference type="FunCoup" id="C1EET7">
    <property type="interactions" value="298"/>
</dbReference>
<dbReference type="SFLD" id="SFLDS00003">
    <property type="entry name" value="Haloacid_Dehalogenase"/>
    <property type="match status" value="1"/>
</dbReference>
<keyword evidence="3 12" id="KW-0812">Transmembrane</keyword>
<dbReference type="SFLD" id="SFLDG00002">
    <property type="entry name" value="C1.7:_P-type_atpase_like"/>
    <property type="match status" value="1"/>
</dbReference>
<dbReference type="Gene3D" id="3.40.50.1000">
    <property type="entry name" value="HAD superfamily/HAD-like"/>
    <property type="match status" value="1"/>
</dbReference>
<dbReference type="InterPro" id="IPR036412">
    <property type="entry name" value="HAD-like_sf"/>
</dbReference>
<feature type="transmembrane region" description="Helical" evidence="12">
    <location>
        <begin position="463"/>
        <end position="484"/>
    </location>
</feature>
<dbReference type="STRING" id="296587.C1EET7"/>
<keyword evidence="9 12" id="KW-1133">Transmembrane helix</keyword>
<feature type="transmembrane region" description="Helical" evidence="12">
    <location>
        <begin position="1365"/>
        <end position="1392"/>
    </location>
</feature>
<evidence type="ECO:0000313" key="14">
    <source>
        <dbReference type="EMBL" id="ACO66588.1"/>
    </source>
</evidence>
<keyword evidence="4" id="KW-0479">Metal-binding</keyword>
<organism evidence="14 15">
    <name type="scientific">Micromonas commoda (strain RCC299 / NOUM17 / CCMP2709)</name>
    <name type="common">Picoplanktonic green alga</name>
    <dbReference type="NCBI Taxonomy" id="296587"/>
    <lineage>
        <taxon>Eukaryota</taxon>
        <taxon>Viridiplantae</taxon>
        <taxon>Chlorophyta</taxon>
        <taxon>Mamiellophyceae</taxon>
        <taxon>Mamiellales</taxon>
        <taxon>Mamiellaceae</taxon>
        <taxon>Micromonas</taxon>
    </lineage>
</organism>
<evidence type="ECO:0000256" key="1">
    <source>
        <dbReference type="ARBA" id="ARBA00004141"/>
    </source>
</evidence>
<dbReference type="InterPro" id="IPR059000">
    <property type="entry name" value="ATPase_P-type_domA"/>
</dbReference>
<dbReference type="PROSITE" id="PS00154">
    <property type="entry name" value="ATPASE_E1_E2"/>
    <property type="match status" value="1"/>
</dbReference>
<feature type="transmembrane region" description="Helical" evidence="12">
    <location>
        <begin position="1114"/>
        <end position="1133"/>
    </location>
</feature>
<feature type="transmembrane region" description="Helical" evidence="12">
    <location>
        <begin position="490"/>
        <end position="515"/>
    </location>
</feature>
<evidence type="ECO:0000256" key="6">
    <source>
        <dbReference type="ARBA" id="ARBA00022840"/>
    </source>
</evidence>
<feature type="region of interest" description="Disordered" evidence="11">
    <location>
        <begin position="614"/>
        <end position="643"/>
    </location>
</feature>
<dbReference type="Gene3D" id="3.40.1110.10">
    <property type="entry name" value="Calcium-transporting ATPase, cytoplasmic domain N"/>
    <property type="match status" value="1"/>
</dbReference>
<dbReference type="Proteomes" id="UP000002009">
    <property type="component" value="Chromosome 11"/>
</dbReference>
<dbReference type="InterPro" id="IPR008250">
    <property type="entry name" value="ATPase_P-typ_transduc_dom_A_sf"/>
</dbReference>
<evidence type="ECO:0000259" key="13">
    <source>
        <dbReference type="Pfam" id="PF00122"/>
    </source>
</evidence>
<evidence type="ECO:0000313" key="15">
    <source>
        <dbReference type="Proteomes" id="UP000002009"/>
    </source>
</evidence>
<feature type="transmembrane region" description="Helical" evidence="12">
    <location>
        <begin position="216"/>
        <end position="236"/>
    </location>
</feature>
<dbReference type="SUPFAM" id="SSF56784">
    <property type="entry name" value="HAD-like"/>
    <property type="match status" value="1"/>
</dbReference>
<accession>C1EET7</accession>
<keyword evidence="8" id="KW-1278">Translocase</keyword>
<keyword evidence="15" id="KW-1185">Reference proteome</keyword>
<dbReference type="Gene3D" id="2.70.150.10">
    <property type="entry name" value="Calcium-transporting ATPase, cytoplasmic transduction domain A"/>
    <property type="match status" value="1"/>
</dbReference>
<feature type="region of interest" description="Disordered" evidence="11">
    <location>
        <begin position="1225"/>
        <end position="1290"/>
    </location>
</feature>
<dbReference type="InterPro" id="IPR044492">
    <property type="entry name" value="P_typ_ATPase_HD_dom"/>
</dbReference>
<feature type="region of interest" description="Disordered" evidence="11">
    <location>
        <begin position="93"/>
        <end position="130"/>
    </location>
</feature>